<keyword evidence="1" id="KW-0175">Coiled coil</keyword>
<organism evidence="2 3">
    <name type="scientific">Spirosoma sordidisoli</name>
    <dbReference type="NCBI Taxonomy" id="2502893"/>
    <lineage>
        <taxon>Bacteria</taxon>
        <taxon>Pseudomonadati</taxon>
        <taxon>Bacteroidota</taxon>
        <taxon>Cytophagia</taxon>
        <taxon>Cytophagales</taxon>
        <taxon>Cytophagaceae</taxon>
        <taxon>Spirosoma</taxon>
    </lineage>
</organism>
<evidence type="ECO:0008006" key="4">
    <source>
        <dbReference type="Google" id="ProtNLM"/>
    </source>
</evidence>
<dbReference type="Proteomes" id="UP000290407">
    <property type="component" value="Unassembled WGS sequence"/>
</dbReference>
<evidence type="ECO:0000313" key="3">
    <source>
        <dbReference type="Proteomes" id="UP000290407"/>
    </source>
</evidence>
<sequence length="93" mass="10886">MTDQHDFQLINGRFSSNEAELLISELAQAKIQHHMRRIAWHDYAEEDIKALEVRIREIETDLRETIRLIKTTAGPEGSVDIEGVIRMRFVRQV</sequence>
<proteinExistence type="predicted"/>
<gene>
    <name evidence="2" type="ORF">EQG79_10200</name>
</gene>
<evidence type="ECO:0000256" key="1">
    <source>
        <dbReference type="SAM" id="Coils"/>
    </source>
</evidence>
<name>A0A4Q2UKZ0_9BACT</name>
<reference evidence="2 3" key="1">
    <citation type="submission" date="2019-01" db="EMBL/GenBank/DDBJ databases">
        <title>Spirosoma flava sp. nov., a propanil-degrading bacterium isolated from herbicide-contaminated soil.</title>
        <authorList>
            <person name="Zhang L."/>
            <person name="Jiang J.-D."/>
        </authorList>
    </citation>
    <scope>NUCLEOTIDE SEQUENCE [LARGE SCALE GENOMIC DNA]</scope>
    <source>
        <strain evidence="2 3">TY50</strain>
    </source>
</reference>
<keyword evidence="3" id="KW-1185">Reference proteome</keyword>
<evidence type="ECO:0000313" key="2">
    <source>
        <dbReference type="EMBL" id="RYC70227.1"/>
    </source>
</evidence>
<feature type="coiled-coil region" evidence="1">
    <location>
        <begin position="41"/>
        <end position="68"/>
    </location>
</feature>
<accession>A0A4Q2UKZ0</accession>
<dbReference type="AlphaFoldDB" id="A0A4Q2UKZ0"/>
<protein>
    <recommendedName>
        <fullName evidence="4">DUF4254 domain-containing protein</fullName>
    </recommendedName>
</protein>
<dbReference type="EMBL" id="SBLB01000002">
    <property type="protein sequence ID" value="RYC70227.1"/>
    <property type="molecule type" value="Genomic_DNA"/>
</dbReference>
<comment type="caution">
    <text evidence="2">The sequence shown here is derived from an EMBL/GenBank/DDBJ whole genome shotgun (WGS) entry which is preliminary data.</text>
</comment>
<dbReference type="RefSeq" id="WP_077922698.1">
    <property type="nucleotide sequence ID" value="NZ_SBLB01000002.1"/>
</dbReference>